<reference evidence="2" key="1">
    <citation type="submission" date="2021-06" db="EMBL/GenBank/DDBJ databases">
        <authorList>
            <person name="Kallberg Y."/>
            <person name="Tangrot J."/>
            <person name="Rosling A."/>
        </authorList>
    </citation>
    <scope>NUCLEOTIDE SEQUENCE</scope>
    <source>
        <strain evidence="2">MT106</strain>
    </source>
</reference>
<organism evidence="2 3">
    <name type="scientific">Ambispora gerdemannii</name>
    <dbReference type="NCBI Taxonomy" id="144530"/>
    <lineage>
        <taxon>Eukaryota</taxon>
        <taxon>Fungi</taxon>
        <taxon>Fungi incertae sedis</taxon>
        <taxon>Mucoromycota</taxon>
        <taxon>Glomeromycotina</taxon>
        <taxon>Glomeromycetes</taxon>
        <taxon>Archaeosporales</taxon>
        <taxon>Ambisporaceae</taxon>
        <taxon>Ambispora</taxon>
    </lineage>
</organism>
<dbReference type="EMBL" id="CAJVPL010004817">
    <property type="protein sequence ID" value="CAG8651599.1"/>
    <property type="molecule type" value="Genomic_DNA"/>
</dbReference>
<evidence type="ECO:0000313" key="3">
    <source>
        <dbReference type="Proteomes" id="UP000789831"/>
    </source>
</evidence>
<comment type="caution">
    <text evidence="2">The sequence shown here is derived from an EMBL/GenBank/DDBJ whole genome shotgun (WGS) entry which is preliminary data.</text>
</comment>
<gene>
    <name evidence="2" type="ORF">AGERDE_LOCUS11427</name>
</gene>
<proteinExistence type="predicted"/>
<feature type="compositionally biased region" description="Basic and acidic residues" evidence="1">
    <location>
        <begin position="43"/>
        <end position="59"/>
    </location>
</feature>
<protein>
    <submittedName>
        <fullName evidence="2">813_t:CDS:1</fullName>
    </submittedName>
</protein>
<dbReference type="AlphaFoldDB" id="A0A9N9DUL0"/>
<keyword evidence="3" id="KW-1185">Reference proteome</keyword>
<feature type="region of interest" description="Disordered" evidence="1">
    <location>
        <begin position="37"/>
        <end position="59"/>
    </location>
</feature>
<name>A0A9N9DUL0_9GLOM</name>
<evidence type="ECO:0000256" key="1">
    <source>
        <dbReference type="SAM" id="MobiDB-lite"/>
    </source>
</evidence>
<dbReference type="Proteomes" id="UP000789831">
    <property type="component" value="Unassembled WGS sequence"/>
</dbReference>
<accession>A0A9N9DUL0</accession>
<evidence type="ECO:0000313" key="2">
    <source>
        <dbReference type="EMBL" id="CAG8651599.1"/>
    </source>
</evidence>
<sequence>MDKEYTVNQLQDDYFTDEDLEESWSTNEEDIEEILPEDNNDEKEEHNIDRKIPVIETKK</sequence>